<protein>
    <submittedName>
        <fullName evidence="2">Uncharacterized protein</fullName>
    </submittedName>
</protein>
<name>A0AAN9MLG3_PHACN</name>
<evidence type="ECO:0000256" key="1">
    <source>
        <dbReference type="SAM" id="SignalP"/>
    </source>
</evidence>
<evidence type="ECO:0000313" key="2">
    <source>
        <dbReference type="EMBL" id="KAK7356622.1"/>
    </source>
</evidence>
<keyword evidence="3" id="KW-1185">Reference proteome</keyword>
<accession>A0AAN9MLG3</accession>
<dbReference type="Proteomes" id="UP001374584">
    <property type="component" value="Unassembled WGS sequence"/>
</dbReference>
<sequence length="198" mass="21531">MPKTLEPPALLTLCCQLLWGPLLSTCRACRMPLLGAWVPTYLRVTGPPDDHSPMTDLAMTIDRCLTLADNRCLIQEDDRCVTLADDRCLILADDRYDRCVSHPGDLSSPLCVARTHRLALVTDATSSHPAEGSSSHYSKSVVSLPHDSVMSGASLARGQVGTNSLRANACNTKDNLLCPSIKFRSYGASKVQITPLYM</sequence>
<evidence type="ECO:0000313" key="3">
    <source>
        <dbReference type="Proteomes" id="UP001374584"/>
    </source>
</evidence>
<dbReference type="EMBL" id="JAYMYR010000006">
    <property type="protein sequence ID" value="KAK7356622.1"/>
    <property type="molecule type" value="Genomic_DNA"/>
</dbReference>
<dbReference type="AlphaFoldDB" id="A0AAN9MLG3"/>
<feature type="chain" id="PRO_5042904938" evidence="1">
    <location>
        <begin position="29"/>
        <end position="198"/>
    </location>
</feature>
<keyword evidence="1" id="KW-0732">Signal</keyword>
<feature type="signal peptide" evidence="1">
    <location>
        <begin position="1"/>
        <end position="28"/>
    </location>
</feature>
<reference evidence="2 3" key="1">
    <citation type="submission" date="2024-01" db="EMBL/GenBank/DDBJ databases">
        <title>The genomes of 5 underutilized Papilionoideae crops provide insights into root nodulation and disease resistanc.</title>
        <authorList>
            <person name="Jiang F."/>
        </authorList>
    </citation>
    <scope>NUCLEOTIDE SEQUENCE [LARGE SCALE GENOMIC DNA]</scope>
    <source>
        <strain evidence="2">JINMINGXINNONG_FW02</strain>
        <tissue evidence="2">Leaves</tissue>
    </source>
</reference>
<proteinExistence type="predicted"/>
<organism evidence="2 3">
    <name type="scientific">Phaseolus coccineus</name>
    <name type="common">Scarlet runner bean</name>
    <name type="synonym">Phaseolus multiflorus</name>
    <dbReference type="NCBI Taxonomy" id="3886"/>
    <lineage>
        <taxon>Eukaryota</taxon>
        <taxon>Viridiplantae</taxon>
        <taxon>Streptophyta</taxon>
        <taxon>Embryophyta</taxon>
        <taxon>Tracheophyta</taxon>
        <taxon>Spermatophyta</taxon>
        <taxon>Magnoliopsida</taxon>
        <taxon>eudicotyledons</taxon>
        <taxon>Gunneridae</taxon>
        <taxon>Pentapetalae</taxon>
        <taxon>rosids</taxon>
        <taxon>fabids</taxon>
        <taxon>Fabales</taxon>
        <taxon>Fabaceae</taxon>
        <taxon>Papilionoideae</taxon>
        <taxon>50 kb inversion clade</taxon>
        <taxon>NPAAA clade</taxon>
        <taxon>indigoferoid/millettioid clade</taxon>
        <taxon>Phaseoleae</taxon>
        <taxon>Phaseolus</taxon>
    </lineage>
</organism>
<gene>
    <name evidence="2" type="ORF">VNO80_15897</name>
</gene>
<comment type="caution">
    <text evidence="2">The sequence shown here is derived from an EMBL/GenBank/DDBJ whole genome shotgun (WGS) entry which is preliminary data.</text>
</comment>